<dbReference type="AlphaFoldDB" id="A0A9J7N7I8"/>
<proteinExistence type="inferred from homology"/>
<evidence type="ECO:0000256" key="6">
    <source>
        <dbReference type="ARBA" id="ARBA00023163"/>
    </source>
</evidence>
<evidence type="ECO:0000313" key="12">
    <source>
        <dbReference type="Proteomes" id="UP000001554"/>
    </source>
</evidence>
<dbReference type="InterPro" id="IPR009044">
    <property type="entry name" value="ssDNA-bd_transcriptional_reg"/>
</dbReference>
<feature type="region of interest" description="Disordered" evidence="10">
    <location>
        <begin position="122"/>
        <end position="159"/>
    </location>
</feature>
<evidence type="ECO:0000313" key="13">
    <source>
        <dbReference type="RefSeq" id="XP_035692690.1"/>
    </source>
</evidence>
<keyword evidence="6" id="KW-0804">Transcription</keyword>
<evidence type="ECO:0000256" key="8">
    <source>
        <dbReference type="ARBA" id="ARBA00024848"/>
    </source>
</evidence>
<evidence type="ECO:0000256" key="9">
    <source>
        <dbReference type="ARBA" id="ARBA00031984"/>
    </source>
</evidence>
<dbReference type="GeneID" id="118427159"/>
<dbReference type="GO" id="GO:0060261">
    <property type="term" value="P:positive regulation of transcription initiation by RNA polymerase II"/>
    <property type="evidence" value="ECO:0007669"/>
    <property type="project" value="InterPro"/>
</dbReference>
<organism evidence="12 13">
    <name type="scientific">Branchiostoma floridae</name>
    <name type="common">Florida lancelet</name>
    <name type="synonym">Amphioxus</name>
    <dbReference type="NCBI Taxonomy" id="7739"/>
    <lineage>
        <taxon>Eukaryota</taxon>
        <taxon>Metazoa</taxon>
        <taxon>Chordata</taxon>
        <taxon>Cephalochordata</taxon>
        <taxon>Leptocardii</taxon>
        <taxon>Amphioxiformes</taxon>
        <taxon>Branchiostomatidae</taxon>
        <taxon>Branchiostoma</taxon>
    </lineage>
</organism>
<dbReference type="GO" id="GO:0003713">
    <property type="term" value="F:transcription coactivator activity"/>
    <property type="evidence" value="ECO:0007669"/>
    <property type="project" value="InterPro"/>
</dbReference>
<evidence type="ECO:0000256" key="3">
    <source>
        <dbReference type="ARBA" id="ARBA00013386"/>
    </source>
</evidence>
<sequence length="341" mass="37017">MAQQAGDLDKVEQLTAARGLQTAVLNTAEQLQEVCKALQTGDLDTTEQLQEGCRALQTGDLDVVEQNFAAALKSVHGKELGKEAEPLLKLSDVYLKRGMLSKDGDDFTKAAALCNAALADAATQTSPRHDGARTPPTGDVPDTWPATNPAPTVKRPPTSEVINDGVEARFSIGDDVFVTVGCFKGMPLVNVRRFYRPCPGKDVWKPGKQGLALAPEQWLALKRNMSSVSSVLLACGFSAKHTSYNGNGSTFPPSRFDLGNQRYAVVELFRGEAVVSLREFFRPKADQDKLLPSKKGLNLSTQQWDALEEQADKIDAVLKTVLEQKSLTSKVLKKSRTSDLS</sequence>
<dbReference type="InterPro" id="IPR003173">
    <property type="entry name" value="PC4_C"/>
</dbReference>
<evidence type="ECO:0000256" key="2">
    <source>
        <dbReference type="ARBA" id="ARBA00009001"/>
    </source>
</evidence>
<evidence type="ECO:0000256" key="1">
    <source>
        <dbReference type="ARBA" id="ARBA00004123"/>
    </source>
</evidence>
<comment type="similarity">
    <text evidence="2">Belongs to the transcriptional coactivator PC4 family.</text>
</comment>
<name>A0A9J7N7I8_BRAFL</name>
<dbReference type="GO" id="GO:0005634">
    <property type="term" value="C:nucleus"/>
    <property type="evidence" value="ECO:0007669"/>
    <property type="project" value="UniProtKB-SubCell"/>
</dbReference>
<dbReference type="OrthoDB" id="2505440at2759"/>
<dbReference type="KEGG" id="bfo:118427159"/>
<evidence type="ECO:0000256" key="5">
    <source>
        <dbReference type="ARBA" id="ARBA00023125"/>
    </source>
</evidence>
<evidence type="ECO:0000259" key="11">
    <source>
        <dbReference type="Pfam" id="PF02229"/>
    </source>
</evidence>
<evidence type="ECO:0000256" key="4">
    <source>
        <dbReference type="ARBA" id="ARBA00023015"/>
    </source>
</evidence>
<gene>
    <name evidence="13" type="primary">LOC118427159</name>
</gene>
<feature type="domain" description="Transcriptional coactivator p15 (PC4) C-terminal" evidence="11">
    <location>
        <begin position="256"/>
        <end position="309"/>
    </location>
</feature>
<accession>A0A9J7N7I8</accession>
<reference evidence="12" key="1">
    <citation type="journal article" date="2020" name="Nat. Ecol. Evol.">
        <title>Deeply conserved synteny resolves early events in vertebrate evolution.</title>
        <authorList>
            <person name="Simakov O."/>
            <person name="Marletaz F."/>
            <person name="Yue J.X."/>
            <person name="O'Connell B."/>
            <person name="Jenkins J."/>
            <person name="Brandt A."/>
            <person name="Calef R."/>
            <person name="Tung C.H."/>
            <person name="Huang T.K."/>
            <person name="Schmutz J."/>
            <person name="Satoh N."/>
            <person name="Yu J.K."/>
            <person name="Putnam N.H."/>
            <person name="Green R.E."/>
            <person name="Rokhsar D.S."/>
        </authorList>
    </citation>
    <scope>NUCLEOTIDE SEQUENCE [LARGE SCALE GENOMIC DNA]</scope>
    <source>
        <strain evidence="12">S238N-H82</strain>
    </source>
</reference>
<evidence type="ECO:0000256" key="10">
    <source>
        <dbReference type="SAM" id="MobiDB-lite"/>
    </source>
</evidence>
<feature type="domain" description="Transcriptional coactivator p15 (PC4) C-terminal" evidence="11">
    <location>
        <begin position="171"/>
        <end position="223"/>
    </location>
</feature>
<reference evidence="13" key="2">
    <citation type="submission" date="2025-08" db="UniProtKB">
        <authorList>
            <consortium name="RefSeq"/>
        </authorList>
    </citation>
    <scope>IDENTIFICATION</scope>
    <source>
        <strain evidence="13">S238N-H82</strain>
        <tissue evidence="13">Testes</tissue>
    </source>
</reference>
<keyword evidence="5" id="KW-0238">DNA-binding</keyword>
<evidence type="ECO:0000256" key="7">
    <source>
        <dbReference type="ARBA" id="ARBA00023242"/>
    </source>
</evidence>
<dbReference type="InterPro" id="IPR045125">
    <property type="entry name" value="Sub1/Tcp4-like"/>
</dbReference>
<dbReference type="RefSeq" id="XP_035692690.1">
    <property type="nucleotide sequence ID" value="XM_035836797.1"/>
</dbReference>
<keyword evidence="4" id="KW-0805">Transcription regulation</keyword>
<dbReference type="Proteomes" id="UP000001554">
    <property type="component" value="Chromosome 12"/>
</dbReference>
<dbReference type="Pfam" id="PF02229">
    <property type="entry name" value="PC4"/>
    <property type="match status" value="2"/>
</dbReference>
<keyword evidence="12" id="KW-1185">Reference proteome</keyword>
<keyword evidence="7" id="KW-0539">Nucleus</keyword>
<protein>
    <recommendedName>
        <fullName evidence="3">Activated RNA polymerase II transcriptional coactivator p15</fullName>
    </recommendedName>
    <alternativeName>
        <fullName evidence="9">SUB1 homolog</fullName>
    </alternativeName>
</protein>
<dbReference type="SUPFAM" id="SSF54447">
    <property type="entry name" value="ssDNA-binding transcriptional regulator domain"/>
    <property type="match status" value="2"/>
</dbReference>
<comment type="function">
    <text evidence="8">General coactivator that functions cooperatively with TAFs and mediates functional interactions between upstream activators and the general transcriptional machinery. May be involved in stabilizing the multiprotein transcription complex. Binds single-stranded DNA. Also binds, in vitro, non-specifically to double-stranded DNA (ds DNA).</text>
</comment>
<dbReference type="GO" id="GO:0003677">
    <property type="term" value="F:DNA binding"/>
    <property type="evidence" value="ECO:0007669"/>
    <property type="project" value="UniProtKB-KW"/>
</dbReference>
<comment type="subcellular location">
    <subcellularLocation>
        <location evidence="1">Nucleus</location>
    </subcellularLocation>
</comment>
<dbReference type="Gene3D" id="2.30.31.10">
    <property type="entry name" value="Transcriptional Coactivator Pc4, Chain A"/>
    <property type="match status" value="2"/>
</dbReference>
<dbReference type="PANTHER" id="PTHR13215">
    <property type="entry name" value="RNA POLYMERASE II TRANSCRIPTIONAL COACTIVATOR"/>
    <property type="match status" value="1"/>
</dbReference>